<dbReference type="InterPro" id="IPR001109">
    <property type="entry name" value="Hydrogenase_HupF/HypC"/>
</dbReference>
<protein>
    <recommendedName>
        <fullName evidence="4">Hydrogenase</fullName>
    </recommendedName>
</protein>
<dbReference type="SUPFAM" id="SSF159127">
    <property type="entry name" value="HupF/HypC-like"/>
    <property type="match status" value="1"/>
</dbReference>
<dbReference type="InterPro" id="IPR019812">
    <property type="entry name" value="Hydgase_assmbl_chp_CS"/>
</dbReference>
<dbReference type="PRINTS" id="PR00445">
    <property type="entry name" value="HUPFHYPC"/>
</dbReference>
<dbReference type="PROSITE" id="PS01097">
    <property type="entry name" value="HUPF_HYPC"/>
    <property type="match status" value="1"/>
</dbReference>
<dbReference type="Pfam" id="PF01455">
    <property type="entry name" value="HupF_HypC"/>
    <property type="match status" value="1"/>
</dbReference>
<evidence type="ECO:0008006" key="4">
    <source>
        <dbReference type="Google" id="ProtNLM"/>
    </source>
</evidence>
<proteinExistence type="inferred from homology"/>
<dbReference type="RefSeq" id="WP_095349797.1">
    <property type="nucleotide sequence ID" value="NZ_JBDNMF010000019.1"/>
</dbReference>
<comment type="caution">
    <text evidence="2">The sequence shown here is derived from an EMBL/GenBank/DDBJ whole genome shotgun (WGS) entry which is preliminary data.</text>
</comment>
<dbReference type="GO" id="GO:0051604">
    <property type="term" value="P:protein maturation"/>
    <property type="evidence" value="ECO:0007669"/>
    <property type="project" value="TreeGrafter"/>
</dbReference>
<name>A0A269XXE3_9PROT</name>
<dbReference type="PANTHER" id="PTHR35177">
    <property type="entry name" value="HYDROGENASE MATURATION FACTOR HYBG"/>
    <property type="match status" value="1"/>
</dbReference>
<dbReference type="GO" id="GO:1902670">
    <property type="term" value="F:carbon dioxide binding"/>
    <property type="evidence" value="ECO:0007669"/>
    <property type="project" value="TreeGrafter"/>
</dbReference>
<reference evidence="2 3" key="1">
    <citation type="submission" date="2017-04" db="EMBL/GenBank/DDBJ databases">
        <title>Kefir bacterial isolates.</title>
        <authorList>
            <person name="Kim Y."/>
            <person name="Blasche S."/>
            <person name="Patil K.R."/>
        </authorList>
    </citation>
    <scope>NUCLEOTIDE SEQUENCE [LARGE SCALE GENOMIC DNA]</scope>
    <source>
        <strain evidence="2 3">KR</strain>
    </source>
</reference>
<keyword evidence="3" id="KW-1185">Reference proteome</keyword>
<dbReference type="PANTHER" id="PTHR35177:SF2">
    <property type="entry name" value="HYDROGENASE MATURATION FACTOR HYBG"/>
    <property type="match status" value="1"/>
</dbReference>
<sequence>MCLGIPMKVLRCEGSFALCVAEPPPGQQQSARQEQVDTILVPHVQEGDYVLVFMGMARARMEPDEARKLQDALQALATLAAAPVDAGAAQQIVTHGFADLCNAPPRLPSHLQAAFDAGLTEA</sequence>
<gene>
    <name evidence="2" type="ORF">B8X00_08270</name>
</gene>
<dbReference type="AlphaFoldDB" id="A0A269XXE3"/>
<evidence type="ECO:0000313" key="2">
    <source>
        <dbReference type="EMBL" id="PAK77973.1"/>
    </source>
</evidence>
<organism evidence="2 3">
    <name type="scientific">Acetobacter fabarum</name>
    <dbReference type="NCBI Taxonomy" id="483199"/>
    <lineage>
        <taxon>Bacteria</taxon>
        <taxon>Pseudomonadati</taxon>
        <taxon>Pseudomonadota</taxon>
        <taxon>Alphaproteobacteria</taxon>
        <taxon>Acetobacterales</taxon>
        <taxon>Acetobacteraceae</taxon>
        <taxon>Acetobacter</taxon>
    </lineage>
</organism>
<dbReference type="EMBL" id="NCXK01000009">
    <property type="protein sequence ID" value="PAK77973.1"/>
    <property type="molecule type" value="Genomic_DNA"/>
</dbReference>
<dbReference type="GO" id="GO:0005506">
    <property type="term" value="F:iron ion binding"/>
    <property type="evidence" value="ECO:0007669"/>
    <property type="project" value="TreeGrafter"/>
</dbReference>
<evidence type="ECO:0000313" key="3">
    <source>
        <dbReference type="Proteomes" id="UP000216151"/>
    </source>
</evidence>
<evidence type="ECO:0000256" key="1">
    <source>
        <dbReference type="ARBA" id="ARBA00006018"/>
    </source>
</evidence>
<dbReference type="NCBIfam" id="TIGR00074">
    <property type="entry name" value="hypC_hupF"/>
    <property type="match status" value="1"/>
</dbReference>
<dbReference type="OrthoDB" id="9806017at2"/>
<comment type="similarity">
    <text evidence="1">Belongs to the HupF/HypC family.</text>
</comment>
<dbReference type="Proteomes" id="UP000216151">
    <property type="component" value="Unassembled WGS sequence"/>
</dbReference>
<accession>A0A269XXE3</accession>
<dbReference type="Gene3D" id="2.30.30.140">
    <property type="match status" value="1"/>
</dbReference>